<dbReference type="AlphaFoldDB" id="A0A1I5ES54"/>
<feature type="chain" id="PRO_5010180396" evidence="1">
    <location>
        <begin position="24"/>
        <end position="190"/>
    </location>
</feature>
<dbReference type="EMBL" id="FOVK01000020">
    <property type="protein sequence ID" value="SFO14307.1"/>
    <property type="molecule type" value="Genomic_DNA"/>
</dbReference>
<keyword evidence="1" id="KW-0732">Signal</keyword>
<organism evidence="2 3">
    <name type="scientific">Proteiniclasticum ruminis</name>
    <dbReference type="NCBI Taxonomy" id="398199"/>
    <lineage>
        <taxon>Bacteria</taxon>
        <taxon>Bacillati</taxon>
        <taxon>Bacillota</taxon>
        <taxon>Clostridia</taxon>
        <taxon>Eubacteriales</taxon>
        <taxon>Clostridiaceae</taxon>
        <taxon>Proteiniclasticum</taxon>
    </lineage>
</organism>
<protein>
    <submittedName>
        <fullName evidence="2">Uncharacterized protein</fullName>
    </submittedName>
</protein>
<dbReference type="Proteomes" id="UP000181899">
    <property type="component" value="Unassembled WGS sequence"/>
</dbReference>
<feature type="signal peptide" evidence="1">
    <location>
        <begin position="1"/>
        <end position="23"/>
    </location>
</feature>
<accession>A0A1I5ES54</accession>
<dbReference type="RefSeq" id="WP_074913157.1">
    <property type="nucleotide sequence ID" value="NZ_FOVK01000020.1"/>
</dbReference>
<evidence type="ECO:0000256" key="1">
    <source>
        <dbReference type="SAM" id="SignalP"/>
    </source>
</evidence>
<keyword evidence="3" id="KW-1185">Reference proteome</keyword>
<reference evidence="2 3" key="1">
    <citation type="submission" date="2016-10" db="EMBL/GenBank/DDBJ databases">
        <authorList>
            <person name="de Groot N.N."/>
        </authorList>
    </citation>
    <scope>NUCLEOTIDE SEQUENCE [LARGE SCALE GENOMIC DNA]</scope>
    <source>
        <strain evidence="2 3">ML2</strain>
    </source>
</reference>
<sequence length="190" mass="22216">MKKKMIHLAAVLTFSLSALSIFALTRTKENRIPEEVLQMIKNRNIAYTLAKDYYSINEKGFAVNYIKEPIENESYDNLTDLFYKQDHWLFILEKSGSSEGTILIGKEYSKYQVLAWGEPGEMFYHTMALADPSDKNDLTVLHYAGHYYLMKNDQLFQVPRTKLEYERNPYAMDTPMESKDFLKLVLNNKN</sequence>
<proteinExistence type="predicted"/>
<gene>
    <name evidence="2" type="ORF">SAMN04488695_12013</name>
</gene>
<evidence type="ECO:0000313" key="2">
    <source>
        <dbReference type="EMBL" id="SFO14307.1"/>
    </source>
</evidence>
<name>A0A1I5ES54_9CLOT</name>
<evidence type="ECO:0000313" key="3">
    <source>
        <dbReference type="Proteomes" id="UP000181899"/>
    </source>
</evidence>